<organism evidence="3 4">
    <name type="scientific">Ktedonobacter robiniae</name>
    <dbReference type="NCBI Taxonomy" id="2778365"/>
    <lineage>
        <taxon>Bacteria</taxon>
        <taxon>Bacillati</taxon>
        <taxon>Chloroflexota</taxon>
        <taxon>Ktedonobacteria</taxon>
        <taxon>Ktedonobacterales</taxon>
        <taxon>Ktedonobacteraceae</taxon>
        <taxon>Ktedonobacter</taxon>
    </lineage>
</organism>
<feature type="compositionally biased region" description="Pro residues" evidence="1">
    <location>
        <begin position="76"/>
        <end position="97"/>
    </location>
</feature>
<reference evidence="3 4" key="1">
    <citation type="journal article" date="2021" name="Int. J. Syst. Evol. Microbiol.">
        <title>Reticulibacter mediterranei gen. nov., sp. nov., within the new family Reticulibacteraceae fam. nov., and Ktedonospora formicarum gen. nov., sp. nov., Ktedonobacter robiniae sp. nov., Dictyobacter formicarum sp. nov. and Dictyobacter arantiisoli sp. nov., belonging to the class Ktedonobacteria.</title>
        <authorList>
            <person name="Yabe S."/>
            <person name="Zheng Y."/>
            <person name="Wang C.M."/>
            <person name="Sakai Y."/>
            <person name="Abe K."/>
            <person name="Yokota A."/>
            <person name="Donadio S."/>
            <person name="Cavaletti L."/>
            <person name="Monciardini P."/>
        </authorList>
    </citation>
    <scope>NUCLEOTIDE SEQUENCE [LARGE SCALE GENOMIC DNA]</scope>
    <source>
        <strain evidence="3 4">SOSP1-30</strain>
    </source>
</reference>
<feature type="transmembrane region" description="Helical" evidence="2">
    <location>
        <begin position="122"/>
        <end position="144"/>
    </location>
</feature>
<dbReference type="Proteomes" id="UP000654345">
    <property type="component" value="Unassembled WGS sequence"/>
</dbReference>
<protein>
    <recommendedName>
        <fullName evidence="5">YggT family protein</fullName>
    </recommendedName>
</protein>
<accession>A0ABQ3UHW3</accession>
<keyword evidence="4" id="KW-1185">Reference proteome</keyword>
<comment type="caution">
    <text evidence="3">The sequence shown here is derived from an EMBL/GenBank/DDBJ whole genome shotgun (WGS) entry which is preliminary data.</text>
</comment>
<evidence type="ECO:0000256" key="2">
    <source>
        <dbReference type="SAM" id="Phobius"/>
    </source>
</evidence>
<keyword evidence="2" id="KW-1133">Transmembrane helix</keyword>
<feature type="region of interest" description="Disordered" evidence="1">
    <location>
        <begin position="1"/>
        <end position="114"/>
    </location>
</feature>
<dbReference type="EMBL" id="BNJG01000001">
    <property type="protein sequence ID" value="GHO52175.1"/>
    <property type="molecule type" value="Genomic_DNA"/>
</dbReference>
<evidence type="ECO:0000313" key="3">
    <source>
        <dbReference type="EMBL" id="GHO52175.1"/>
    </source>
</evidence>
<dbReference type="RefSeq" id="WP_201369108.1">
    <property type="nucleotide sequence ID" value="NZ_BNJG01000001.1"/>
</dbReference>
<evidence type="ECO:0000313" key="4">
    <source>
        <dbReference type="Proteomes" id="UP000654345"/>
    </source>
</evidence>
<feature type="compositionally biased region" description="Low complexity" evidence="1">
    <location>
        <begin position="32"/>
        <end position="45"/>
    </location>
</feature>
<feature type="compositionally biased region" description="Basic and acidic residues" evidence="1">
    <location>
        <begin position="9"/>
        <end position="21"/>
    </location>
</feature>
<gene>
    <name evidence="3" type="ORF">KSB_06500</name>
</gene>
<feature type="transmembrane region" description="Helical" evidence="2">
    <location>
        <begin position="156"/>
        <end position="176"/>
    </location>
</feature>
<sequence>MNYWQKLTRKPEQQVDDHDMPTEPVPYPEVVPEPGYYGQGYQEPGVDPDLYDDRTIASPPPPASHAPHARGRRQIVPPPPHMQWQPPTYPGYAPQPQPDRYAHPQPAYTPPARRRGPEGWRLLPGFLAIFLVIVQLSLFARFVMRFLLHIPADQSWVAALYTFSTVFLVPVQLLGAQVHLPFTVDPELYALPAIIIYGVLSRILVKLLRFIVRAF</sequence>
<name>A0ABQ3UHW3_9CHLR</name>
<evidence type="ECO:0008006" key="5">
    <source>
        <dbReference type="Google" id="ProtNLM"/>
    </source>
</evidence>
<keyword evidence="2" id="KW-0472">Membrane</keyword>
<keyword evidence="2" id="KW-0812">Transmembrane</keyword>
<proteinExistence type="predicted"/>
<evidence type="ECO:0000256" key="1">
    <source>
        <dbReference type="SAM" id="MobiDB-lite"/>
    </source>
</evidence>
<feature type="transmembrane region" description="Helical" evidence="2">
    <location>
        <begin position="188"/>
        <end position="212"/>
    </location>
</feature>